<organism evidence="1 2">
    <name type="scientific">Cystobacter ferrugineus</name>
    <dbReference type="NCBI Taxonomy" id="83449"/>
    <lineage>
        <taxon>Bacteria</taxon>
        <taxon>Pseudomonadati</taxon>
        <taxon>Myxococcota</taxon>
        <taxon>Myxococcia</taxon>
        <taxon>Myxococcales</taxon>
        <taxon>Cystobacterineae</taxon>
        <taxon>Archangiaceae</taxon>
        <taxon>Cystobacter</taxon>
    </lineage>
</organism>
<reference evidence="1 2" key="2">
    <citation type="submission" date="2016-12" db="EMBL/GenBank/DDBJ databases">
        <title>Draft Genome Sequence of Cystobacter ferrugineus Strain Cbfe23.</title>
        <authorList>
            <person name="Akbar S."/>
            <person name="Dowd S.E."/>
            <person name="Stevens D.C."/>
        </authorList>
    </citation>
    <scope>NUCLEOTIDE SEQUENCE [LARGE SCALE GENOMIC DNA]</scope>
    <source>
        <strain evidence="1 2">Cbfe23</strain>
    </source>
</reference>
<accession>A0A1L9B1N6</accession>
<evidence type="ECO:0008006" key="3">
    <source>
        <dbReference type="Google" id="ProtNLM"/>
    </source>
</evidence>
<keyword evidence="2" id="KW-1185">Reference proteome</keyword>
<sequence length="173" mass="20352">MKDGPLRRSIKRLARLRYDFDLAVTRLLLRARGEPRYRLTGACNGCGRCCESPTLAVSRPVFFLRSLRWLVLTWHRLVNGFEYVGEDRRHRLFVLCCTHYDPTTKQCDSYDSRPGMCRDYPRNLAFEALPEFFPECGYSAVYKKAEPLRQALKNSNLSPEKYEELVRKLHLRE</sequence>
<protein>
    <recommendedName>
        <fullName evidence="3">Zinc/iron-chelating domain-containing protein</fullName>
    </recommendedName>
</protein>
<name>A0A1L9B1N6_9BACT</name>
<reference evidence="2" key="1">
    <citation type="submission" date="2016-11" db="EMBL/GenBank/DDBJ databases">
        <authorList>
            <person name="Shukria A."/>
            <person name="Stevens D.C."/>
        </authorList>
    </citation>
    <scope>NUCLEOTIDE SEQUENCE [LARGE SCALE GENOMIC DNA]</scope>
    <source>
        <strain evidence="2">Cbfe23</strain>
    </source>
</reference>
<dbReference type="Proteomes" id="UP000182229">
    <property type="component" value="Unassembled WGS sequence"/>
</dbReference>
<dbReference type="STRING" id="83449.BON30_33960"/>
<dbReference type="Pfam" id="PF03692">
    <property type="entry name" value="CxxCxxCC"/>
    <property type="match status" value="1"/>
</dbReference>
<dbReference type="AlphaFoldDB" id="A0A1L9B1N6"/>
<dbReference type="InterPro" id="IPR005358">
    <property type="entry name" value="Puta_zinc/iron-chelating_dom"/>
</dbReference>
<dbReference type="RefSeq" id="WP_071902663.1">
    <property type="nucleotide sequence ID" value="NZ_MPIN01000011.1"/>
</dbReference>
<evidence type="ECO:0000313" key="1">
    <source>
        <dbReference type="EMBL" id="OJH36171.1"/>
    </source>
</evidence>
<comment type="caution">
    <text evidence="1">The sequence shown here is derived from an EMBL/GenBank/DDBJ whole genome shotgun (WGS) entry which is preliminary data.</text>
</comment>
<dbReference type="EMBL" id="MPIN01000011">
    <property type="protein sequence ID" value="OJH36171.1"/>
    <property type="molecule type" value="Genomic_DNA"/>
</dbReference>
<evidence type="ECO:0000313" key="2">
    <source>
        <dbReference type="Proteomes" id="UP000182229"/>
    </source>
</evidence>
<gene>
    <name evidence="1" type="ORF">BON30_33960</name>
</gene>
<proteinExistence type="predicted"/>